<dbReference type="Gene3D" id="3.40.50.360">
    <property type="match status" value="1"/>
</dbReference>
<evidence type="ECO:0000259" key="1">
    <source>
        <dbReference type="Pfam" id="PF03358"/>
    </source>
</evidence>
<evidence type="ECO:0000313" key="2">
    <source>
        <dbReference type="EMBL" id="MBP2058161.1"/>
    </source>
</evidence>
<comment type="caution">
    <text evidence="2">The sequence shown here is derived from an EMBL/GenBank/DDBJ whole genome shotgun (WGS) entry which is preliminary data.</text>
</comment>
<organism evidence="2 3">
    <name type="scientific">Lactobacillus colini</name>
    <dbReference type="NCBI Taxonomy" id="1819254"/>
    <lineage>
        <taxon>Bacteria</taxon>
        <taxon>Bacillati</taxon>
        <taxon>Bacillota</taxon>
        <taxon>Bacilli</taxon>
        <taxon>Lactobacillales</taxon>
        <taxon>Lactobacillaceae</taxon>
        <taxon>Lactobacillus</taxon>
    </lineage>
</organism>
<dbReference type="SUPFAM" id="SSF52218">
    <property type="entry name" value="Flavoproteins"/>
    <property type="match status" value="1"/>
</dbReference>
<accession>A0ABS4MEP7</accession>
<dbReference type="EMBL" id="JAGGLU010000006">
    <property type="protein sequence ID" value="MBP2058161.1"/>
    <property type="molecule type" value="Genomic_DNA"/>
</dbReference>
<protein>
    <submittedName>
        <fullName evidence="2">NAD(P)H-dependent FMN reductase</fullName>
    </submittedName>
</protein>
<dbReference type="PANTHER" id="PTHR30543">
    <property type="entry name" value="CHROMATE REDUCTASE"/>
    <property type="match status" value="1"/>
</dbReference>
<dbReference type="PANTHER" id="PTHR30543:SF21">
    <property type="entry name" value="NAD(P)H-DEPENDENT FMN REDUCTASE LOT6"/>
    <property type="match status" value="1"/>
</dbReference>
<dbReference type="InterPro" id="IPR005025">
    <property type="entry name" value="FMN_Rdtase-like_dom"/>
</dbReference>
<gene>
    <name evidence="2" type="ORF">J2Z60_001338</name>
</gene>
<sequence length="186" mass="20641">MKFLAIVGSNSNDSKQRKLIKFVKNHFSSKYDFETAEVEDLPIFKEGLAEPDNVKALAKKIMSADAVIISTAETQHSVPSSLKSSIEWLSSAEHPFKGKPLMVIGASDTPQGSSRAQVRLKNVLASPGVGAIVFNNDEFMMGNAQQQFDQDGNLPDGTVKFLEHFFTEFDEFYQVVKGYEKVKESE</sequence>
<dbReference type="Proteomes" id="UP001519292">
    <property type="component" value="Unassembled WGS sequence"/>
</dbReference>
<reference evidence="2 3" key="1">
    <citation type="submission" date="2021-03" db="EMBL/GenBank/DDBJ databases">
        <title>Genomic Encyclopedia of Type Strains, Phase IV (KMG-IV): sequencing the most valuable type-strain genomes for metagenomic binning, comparative biology and taxonomic classification.</title>
        <authorList>
            <person name="Goeker M."/>
        </authorList>
    </citation>
    <scope>NUCLEOTIDE SEQUENCE [LARGE SCALE GENOMIC DNA]</scope>
    <source>
        <strain evidence="2 3">DSM 101872</strain>
    </source>
</reference>
<feature type="domain" description="NADPH-dependent FMN reductase-like" evidence="1">
    <location>
        <begin position="1"/>
        <end position="145"/>
    </location>
</feature>
<evidence type="ECO:0000313" key="3">
    <source>
        <dbReference type="Proteomes" id="UP001519292"/>
    </source>
</evidence>
<dbReference type="InterPro" id="IPR029039">
    <property type="entry name" value="Flavoprotein-like_sf"/>
</dbReference>
<dbReference type="InterPro" id="IPR050712">
    <property type="entry name" value="NAD(P)H-dep_reductase"/>
</dbReference>
<proteinExistence type="predicted"/>
<dbReference type="RefSeq" id="WP_209686903.1">
    <property type="nucleotide sequence ID" value="NZ_JAGGLU010000006.1"/>
</dbReference>
<name>A0ABS4MEP7_9LACO</name>
<dbReference type="Pfam" id="PF03358">
    <property type="entry name" value="FMN_red"/>
    <property type="match status" value="1"/>
</dbReference>
<keyword evidence="3" id="KW-1185">Reference proteome</keyword>